<dbReference type="PANTHER" id="PTHR43540">
    <property type="entry name" value="PEROXYUREIDOACRYLATE/UREIDOACRYLATE AMIDOHYDROLASE-RELATED"/>
    <property type="match status" value="1"/>
</dbReference>
<reference evidence="4 5" key="1">
    <citation type="submission" date="2019-07" db="EMBL/GenBank/DDBJ databases">
        <title>Rhodococcus cavernicolus sp. nov., isolated from a cave.</title>
        <authorList>
            <person name="Lee S.D."/>
        </authorList>
    </citation>
    <scope>NUCLEOTIDE SEQUENCE [LARGE SCALE GENOMIC DNA]</scope>
    <source>
        <strain evidence="4 5">C1-24</strain>
    </source>
</reference>
<dbReference type="Proteomes" id="UP000322244">
    <property type="component" value="Unassembled WGS sequence"/>
</dbReference>
<dbReference type="Pfam" id="PF00857">
    <property type="entry name" value="Isochorismatase"/>
    <property type="match status" value="1"/>
</dbReference>
<evidence type="ECO:0000313" key="5">
    <source>
        <dbReference type="Proteomes" id="UP000322244"/>
    </source>
</evidence>
<dbReference type="SUPFAM" id="SSF52499">
    <property type="entry name" value="Isochorismatase-like hydrolases"/>
    <property type="match status" value="1"/>
</dbReference>
<feature type="domain" description="Isochorismatase-like" evidence="3">
    <location>
        <begin position="41"/>
        <end position="193"/>
    </location>
</feature>
<evidence type="ECO:0000256" key="2">
    <source>
        <dbReference type="SAM" id="MobiDB-lite"/>
    </source>
</evidence>
<organism evidence="4 5">
    <name type="scientific">Antrihabitans cavernicola</name>
    <dbReference type="NCBI Taxonomy" id="2495913"/>
    <lineage>
        <taxon>Bacteria</taxon>
        <taxon>Bacillati</taxon>
        <taxon>Actinomycetota</taxon>
        <taxon>Actinomycetes</taxon>
        <taxon>Mycobacteriales</taxon>
        <taxon>Nocardiaceae</taxon>
        <taxon>Antrihabitans</taxon>
    </lineage>
</organism>
<dbReference type="PANTHER" id="PTHR43540:SF7">
    <property type="entry name" value="ISOCHORISMATASE FAMILY PROTEIN YECD"/>
    <property type="match status" value="1"/>
</dbReference>
<dbReference type="EMBL" id="VLNY01000001">
    <property type="protein sequence ID" value="KAA0024872.1"/>
    <property type="molecule type" value="Genomic_DNA"/>
</dbReference>
<dbReference type="Gene3D" id="3.40.50.850">
    <property type="entry name" value="Isochorismatase-like"/>
    <property type="match status" value="1"/>
</dbReference>
<feature type="compositionally biased region" description="Basic and acidic residues" evidence="2">
    <location>
        <begin position="1"/>
        <end position="13"/>
    </location>
</feature>
<evidence type="ECO:0000256" key="1">
    <source>
        <dbReference type="ARBA" id="ARBA00022801"/>
    </source>
</evidence>
<comment type="caution">
    <text evidence="4">The sequence shown here is derived from an EMBL/GenBank/DDBJ whole genome shotgun (WGS) entry which is preliminary data.</text>
</comment>
<dbReference type="AlphaFoldDB" id="A0A5A7SI58"/>
<name>A0A5A7SI58_9NOCA</name>
<evidence type="ECO:0000259" key="3">
    <source>
        <dbReference type="Pfam" id="PF00857"/>
    </source>
</evidence>
<keyword evidence="5" id="KW-1185">Reference proteome</keyword>
<dbReference type="GO" id="GO:0016787">
    <property type="term" value="F:hydrolase activity"/>
    <property type="evidence" value="ECO:0007669"/>
    <property type="project" value="UniProtKB-KW"/>
</dbReference>
<feature type="region of interest" description="Disordered" evidence="2">
    <location>
        <begin position="1"/>
        <end position="24"/>
    </location>
</feature>
<dbReference type="CDD" id="cd00431">
    <property type="entry name" value="cysteine_hydrolases"/>
    <property type="match status" value="1"/>
</dbReference>
<dbReference type="InterPro" id="IPR000868">
    <property type="entry name" value="Isochorismatase-like_dom"/>
</dbReference>
<dbReference type="InterPro" id="IPR036380">
    <property type="entry name" value="Isochorismatase-like_sf"/>
</dbReference>
<keyword evidence="1 4" id="KW-0378">Hydrolase</keyword>
<accession>A0A5A7SI58</accession>
<evidence type="ECO:0000313" key="4">
    <source>
        <dbReference type="EMBL" id="KAA0024872.1"/>
    </source>
</evidence>
<dbReference type="OrthoDB" id="9814140at2"/>
<dbReference type="InterPro" id="IPR050272">
    <property type="entry name" value="Isochorismatase-like_hydrls"/>
</dbReference>
<sequence length="197" mass="21307">MELHQVSGREGRAGHRSLRANHQARQAVRRYRERAAELSGSALVVVDLQRWIVDSPWAPISGTSVVAACERLQSDFARSHVVLVRHLRSGEIDAVENRLVPEQHERHVVIKNELDAFAGTELDDHLRGLGVARVVIAGLATTHGVRATAESAVALGYDVAVVSDATAAVTVDEHEDALQLLAARGARVTTVDELLLG</sequence>
<gene>
    <name evidence="4" type="ORF">FOY51_02800</name>
</gene>
<protein>
    <submittedName>
        <fullName evidence="4">Cysteine hydrolase</fullName>
    </submittedName>
</protein>
<proteinExistence type="predicted"/>